<evidence type="ECO:0000313" key="2">
    <source>
        <dbReference type="EMBL" id="ETW96251.1"/>
    </source>
</evidence>
<organism evidence="2 3">
    <name type="scientific">Candidatus Entotheonella gemina</name>
    <dbReference type="NCBI Taxonomy" id="1429439"/>
    <lineage>
        <taxon>Bacteria</taxon>
        <taxon>Pseudomonadati</taxon>
        <taxon>Nitrospinota/Tectimicrobiota group</taxon>
        <taxon>Candidatus Tectimicrobiota</taxon>
        <taxon>Candidatus Entotheonellia</taxon>
        <taxon>Candidatus Entotheonellales</taxon>
        <taxon>Candidatus Entotheonellaceae</taxon>
        <taxon>Candidatus Entotheonella</taxon>
    </lineage>
</organism>
<proteinExistence type="predicted"/>
<dbReference type="Proteomes" id="UP000019140">
    <property type="component" value="Unassembled WGS sequence"/>
</dbReference>
<keyword evidence="3" id="KW-1185">Reference proteome</keyword>
<dbReference type="InterPro" id="IPR013096">
    <property type="entry name" value="Cupin_2"/>
</dbReference>
<dbReference type="EMBL" id="AZHX01002210">
    <property type="protein sequence ID" value="ETW96251.1"/>
    <property type="molecule type" value="Genomic_DNA"/>
</dbReference>
<protein>
    <recommendedName>
        <fullName evidence="1">Cupin type-2 domain-containing protein</fullName>
    </recommendedName>
</protein>
<dbReference type="HOGENOM" id="CLU_1304250_0_0_7"/>
<name>W4LFX9_9BACT</name>
<reference evidence="2 3" key="1">
    <citation type="journal article" date="2014" name="Nature">
        <title>An environmental bacterial taxon with a large and distinct metabolic repertoire.</title>
        <authorList>
            <person name="Wilson M.C."/>
            <person name="Mori T."/>
            <person name="Ruckert C."/>
            <person name="Uria A.R."/>
            <person name="Helf M.J."/>
            <person name="Takada K."/>
            <person name="Gernert C."/>
            <person name="Steffens U.A."/>
            <person name="Heycke N."/>
            <person name="Schmitt S."/>
            <person name="Rinke C."/>
            <person name="Helfrich E.J."/>
            <person name="Brachmann A.O."/>
            <person name="Gurgui C."/>
            <person name="Wakimoto T."/>
            <person name="Kracht M."/>
            <person name="Crusemann M."/>
            <person name="Hentschel U."/>
            <person name="Abe I."/>
            <person name="Matsunaga S."/>
            <person name="Kalinowski J."/>
            <person name="Takeyama H."/>
            <person name="Piel J."/>
        </authorList>
    </citation>
    <scope>NUCLEOTIDE SEQUENCE [LARGE SCALE GENOMIC DNA]</scope>
    <source>
        <strain evidence="3">TSY2</strain>
    </source>
</reference>
<gene>
    <name evidence="2" type="ORF">ETSY2_46770</name>
</gene>
<dbReference type="SUPFAM" id="SSF51182">
    <property type="entry name" value="RmlC-like cupins"/>
    <property type="match status" value="1"/>
</dbReference>
<evidence type="ECO:0000313" key="3">
    <source>
        <dbReference type="Proteomes" id="UP000019140"/>
    </source>
</evidence>
<evidence type="ECO:0000259" key="1">
    <source>
        <dbReference type="Pfam" id="PF07883"/>
    </source>
</evidence>
<accession>W4LFX9</accession>
<dbReference type="InterPro" id="IPR014710">
    <property type="entry name" value="RmlC-like_jellyroll"/>
</dbReference>
<sequence length="209" mass="22664">MPYDKTQLIAFLLGHLDPDAQAAIERERQSDPNTAAALTALEQMLSQVAGAATPMAPSADARARLLGAVEPATRFDGFVDRLAALFDLKPERIRALLHLVDVWPSSPWKASRIPGMQLLHFDGGPRVASADCGLVCIEPGHVVPRHQHQGNEWVLILQGRAYEEETGQIAAPGDLRLKATHSVHTVRVIGDIPVVFAVVLHGGITFVRK</sequence>
<dbReference type="Gene3D" id="2.60.120.10">
    <property type="entry name" value="Jelly Rolls"/>
    <property type="match status" value="1"/>
</dbReference>
<dbReference type="AlphaFoldDB" id="W4LFX9"/>
<dbReference type="Pfam" id="PF07883">
    <property type="entry name" value="Cupin_2"/>
    <property type="match status" value="1"/>
</dbReference>
<dbReference type="InterPro" id="IPR011051">
    <property type="entry name" value="RmlC_Cupin_sf"/>
</dbReference>
<feature type="domain" description="Cupin type-2" evidence="1">
    <location>
        <begin position="134"/>
        <end position="199"/>
    </location>
</feature>
<comment type="caution">
    <text evidence="2">The sequence shown here is derived from an EMBL/GenBank/DDBJ whole genome shotgun (WGS) entry which is preliminary data.</text>
</comment>